<accession>A0ABQ3WI29</accession>
<organism evidence="1">
    <name type="scientific">Actinoplanes campanulatus</name>
    <dbReference type="NCBI Taxonomy" id="113559"/>
    <lineage>
        <taxon>Bacteria</taxon>
        <taxon>Bacillati</taxon>
        <taxon>Actinomycetota</taxon>
        <taxon>Actinomycetes</taxon>
        <taxon>Micromonosporales</taxon>
        <taxon>Micromonosporaceae</taxon>
        <taxon>Actinoplanes</taxon>
    </lineage>
</organism>
<name>A0ABQ3WI29_9ACTN</name>
<reference evidence="1" key="1">
    <citation type="submission" date="2021-01" db="EMBL/GenBank/DDBJ databases">
        <title>Whole genome shotgun sequence of Actinoplanes capillaceus NBRC 16408.</title>
        <authorList>
            <person name="Komaki H."/>
            <person name="Tamura T."/>
        </authorList>
    </citation>
    <scope>NUCLEOTIDE SEQUENCE [LARGE SCALE GENOMIC DNA]</scope>
    <source>
        <strain evidence="1">NBRC 16408</strain>
    </source>
</reference>
<comment type="caution">
    <text evidence="1">The sequence shown here is derived from an EMBL/GenBank/DDBJ whole genome shotgun (WGS) entry which is preliminary data.</text>
</comment>
<proteinExistence type="predicted"/>
<gene>
    <name evidence="1" type="ORF">Aca07nite_31640</name>
</gene>
<protein>
    <recommendedName>
        <fullName evidence="2">Flavin reductase</fullName>
    </recommendedName>
</protein>
<evidence type="ECO:0008006" key="2">
    <source>
        <dbReference type="Google" id="ProtNLM"/>
    </source>
</evidence>
<dbReference type="EMBL" id="BOMF01000061">
    <property type="protein sequence ID" value="GID45889.1"/>
    <property type="molecule type" value="Genomic_DNA"/>
</dbReference>
<sequence length="87" mass="9922">MDMPPAQEEHIPSRPTWKCLACTNPWPCAAAQSDLANEYRAFPSVLTLYLATQMYEALEDHIAQGRGAPGDLYERFLSWTRRQPPSR</sequence>
<evidence type="ECO:0000313" key="1">
    <source>
        <dbReference type="EMBL" id="GID45889.1"/>
    </source>
</evidence>